<evidence type="ECO:0000259" key="6">
    <source>
        <dbReference type="PROSITE" id="PS51321"/>
    </source>
</evidence>
<keyword evidence="4" id="KW-0539">Nucleus</keyword>
<dbReference type="GeneID" id="109467685"/>
<dbReference type="InterPro" id="IPR003618">
    <property type="entry name" value="TFIIS_cen_dom"/>
</dbReference>
<evidence type="ECO:0000256" key="3">
    <source>
        <dbReference type="ARBA" id="ARBA00022833"/>
    </source>
</evidence>
<dbReference type="AlphaFoldDB" id="A0A6P4YH97"/>
<evidence type="ECO:0000256" key="4">
    <source>
        <dbReference type="ARBA" id="ARBA00023242"/>
    </source>
</evidence>
<dbReference type="PANTHER" id="PTHR11477">
    <property type="entry name" value="TRANSCRIPTION FACTOR S-II ZINC FINGER DOMAIN-CONTAINING PROTEIN"/>
    <property type="match status" value="1"/>
</dbReference>
<dbReference type="SUPFAM" id="SSF57783">
    <property type="entry name" value="Zinc beta-ribbon"/>
    <property type="match status" value="1"/>
</dbReference>
<dbReference type="GO" id="GO:0005634">
    <property type="term" value="C:nucleus"/>
    <property type="evidence" value="ECO:0007669"/>
    <property type="project" value="TreeGrafter"/>
</dbReference>
<accession>A0A6P4YH97</accession>
<keyword evidence="7" id="KW-1185">Reference proteome</keyword>
<dbReference type="Pfam" id="PF01096">
    <property type="entry name" value="Zn_ribbon_TFIIS"/>
    <property type="match status" value="1"/>
</dbReference>
<sequence length="409" mass="46350">MARNPGDLQHPVEKQPSANHPHVKVKLKRSSVSWEVHSDQEERDDATVTCKNDDTIVMPKQQTVTVDSAKGRVHQSYFACCSSFQNDLLCEKIIDSDDTRTTVGSQKCPSGAKEVDLQHRCNAEISESTLPPDEKSSLVKEANVKMSLTQDCRKVRTSCPETLTYETPRAGYKCTDGSGNEQPRLDVVRPSCSETVTCEKPSTEGSEQESPRLCAVRPNGTETVIHKKQRTRDNKCTEGSVNELPRLEAVRETCRKLLAQAFERETHNIQLVRELANSIEDHIFSEFKNTGTKYKNRVRSRIANLKDPQNPELRRRLVQGDITPQQMATMSAQEMASEEVKKFRRQVSEESIQRRQVPHADGTMTDMFKCENCGRENCCYNQYRGFSADGPIASPFVFCMDCGNRWKFF</sequence>
<dbReference type="InterPro" id="IPR001222">
    <property type="entry name" value="Znf_TFIIS"/>
</dbReference>
<proteinExistence type="predicted"/>
<evidence type="ECO:0000313" key="8">
    <source>
        <dbReference type="RefSeq" id="XP_019621289.1"/>
    </source>
</evidence>
<evidence type="ECO:0000256" key="1">
    <source>
        <dbReference type="ARBA" id="ARBA00022723"/>
    </source>
</evidence>
<dbReference type="GO" id="GO:0006351">
    <property type="term" value="P:DNA-templated transcription"/>
    <property type="evidence" value="ECO:0007669"/>
    <property type="project" value="InterPro"/>
</dbReference>
<dbReference type="RefSeq" id="XP_019621289.1">
    <property type="nucleotide sequence ID" value="XM_019765730.1"/>
</dbReference>
<evidence type="ECO:0000313" key="7">
    <source>
        <dbReference type="Proteomes" id="UP000515135"/>
    </source>
</evidence>
<keyword evidence="1" id="KW-0479">Metal-binding</keyword>
<dbReference type="OrthoDB" id="44867at2759"/>
<gene>
    <name evidence="8" type="primary">LOC109467685</name>
</gene>
<name>A0A6P4YH97_BRABE</name>
<keyword evidence="3" id="KW-0862">Zinc</keyword>
<dbReference type="InterPro" id="IPR036575">
    <property type="entry name" value="TFIIS_cen_dom_sf"/>
</dbReference>
<dbReference type="GO" id="GO:0003676">
    <property type="term" value="F:nucleic acid binding"/>
    <property type="evidence" value="ECO:0007669"/>
    <property type="project" value="InterPro"/>
</dbReference>
<evidence type="ECO:0000256" key="2">
    <source>
        <dbReference type="ARBA" id="ARBA00022771"/>
    </source>
</evidence>
<protein>
    <submittedName>
        <fullName evidence="8">Transcription elongation factor A protein 1-like</fullName>
    </submittedName>
</protein>
<feature type="domain" description="TFIIS central" evidence="6">
    <location>
        <begin position="250"/>
        <end position="363"/>
    </location>
</feature>
<dbReference type="KEGG" id="bbel:109467685"/>
<feature type="region of interest" description="Disordered" evidence="5">
    <location>
        <begin position="1"/>
        <end position="45"/>
    </location>
</feature>
<dbReference type="PANTHER" id="PTHR11477:SF0">
    <property type="entry name" value="IP08861P-RELATED"/>
    <property type="match status" value="1"/>
</dbReference>
<evidence type="ECO:0000256" key="5">
    <source>
        <dbReference type="SAM" id="MobiDB-lite"/>
    </source>
</evidence>
<dbReference type="Pfam" id="PF07500">
    <property type="entry name" value="TFIIS_M"/>
    <property type="match status" value="1"/>
</dbReference>
<dbReference type="Gene3D" id="1.10.472.30">
    <property type="entry name" value="Transcription elongation factor S-II, central domain"/>
    <property type="match status" value="1"/>
</dbReference>
<dbReference type="PROSITE" id="PS51321">
    <property type="entry name" value="TFIIS_CENTRAL"/>
    <property type="match status" value="1"/>
</dbReference>
<organism evidence="7 8">
    <name type="scientific">Branchiostoma belcheri</name>
    <name type="common">Amphioxus</name>
    <dbReference type="NCBI Taxonomy" id="7741"/>
    <lineage>
        <taxon>Eukaryota</taxon>
        <taxon>Metazoa</taxon>
        <taxon>Chordata</taxon>
        <taxon>Cephalochordata</taxon>
        <taxon>Leptocardii</taxon>
        <taxon>Amphioxiformes</taxon>
        <taxon>Branchiostomatidae</taxon>
        <taxon>Branchiostoma</taxon>
    </lineage>
</organism>
<reference evidence="8" key="1">
    <citation type="submission" date="2025-08" db="UniProtKB">
        <authorList>
            <consortium name="RefSeq"/>
        </authorList>
    </citation>
    <scope>IDENTIFICATION</scope>
    <source>
        <tissue evidence="8">Gonad</tissue>
    </source>
</reference>
<dbReference type="Gene3D" id="2.20.25.10">
    <property type="match status" value="1"/>
</dbReference>
<dbReference type="SMART" id="SM00510">
    <property type="entry name" value="TFS2M"/>
    <property type="match status" value="1"/>
</dbReference>
<dbReference type="Proteomes" id="UP000515135">
    <property type="component" value="Unplaced"/>
</dbReference>
<dbReference type="GO" id="GO:0008270">
    <property type="term" value="F:zinc ion binding"/>
    <property type="evidence" value="ECO:0007669"/>
    <property type="project" value="UniProtKB-KW"/>
</dbReference>
<keyword evidence="2" id="KW-0863">Zinc-finger</keyword>
<dbReference type="SUPFAM" id="SSF46942">
    <property type="entry name" value="Elongation factor TFIIS domain 2"/>
    <property type="match status" value="1"/>
</dbReference>